<name>A0AAN9Y0B2_9HEMI</name>
<comment type="caution">
    <text evidence="14">The sequence shown here is derived from an EMBL/GenBank/DDBJ whole genome shotgun (WGS) entry which is preliminary data.</text>
</comment>
<dbReference type="GO" id="GO:0016126">
    <property type="term" value="P:sterol biosynthetic process"/>
    <property type="evidence" value="ECO:0007669"/>
    <property type="project" value="UniProtKB-KW"/>
</dbReference>
<keyword evidence="15" id="KW-1185">Reference proteome</keyword>
<reference evidence="14 15" key="1">
    <citation type="submission" date="2024-03" db="EMBL/GenBank/DDBJ databases">
        <title>Adaptation during the transition from Ophiocordyceps entomopathogen to insect associate is accompanied by gene loss and intensified selection.</title>
        <authorList>
            <person name="Ward C.M."/>
            <person name="Onetto C.A."/>
            <person name="Borneman A.R."/>
        </authorList>
    </citation>
    <scope>NUCLEOTIDE SEQUENCE [LARGE SCALE GENOMIC DNA]</scope>
    <source>
        <strain evidence="14">AWRI1</strain>
        <tissue evidence="14">Single Adult Female</tissue>
    </source>
</reference>
<dbReference type="GO" id="GO:0010142">
    <property type="term" value="P:farnesyl diphosphate biosynthetic process, mevalonate pathway"/>
    <property type="evidence" value="ECO:0007669"/>
    <property type="project" value="InterPro"/>
</dbReference>
<evidence type="ECO:0000256" key="2">
    <source>
        <dbReference type="ARBA" id="ARBA00007061"/>
    </source>
</evidence>
<accession>A0AAN9Y0B2</accession>
<dbReference type="Proteomes" id="UP001367676">
    <property type="component" value="Unassembled WGS sequence"/>
</dbReference>
<evidence type="ECO:0000259" key="12">
    <source>
        <dbReference type="Pfam" id="PF01154"/>
    </source>
</evidence>
<evidence type="ECO:0000256" key="8">
    <source>
        <dbReference type="ARBA" id="ARBA00056639"/>
    </source>
</evidence>
<feature type="active site" description="Proton donor/acceptor" evidence="9">
    <location>
        <position position="86"/>
    </location>
</feature>
<feature type="domain" description="Hydroxymethylglutaryl-coenzyme A synthase N-terminal" evidence="12">
    <location>
        <begin position="4"/>
        <end position="177"/>
    </location>
</feature>
<comment type="function">
    <text evidence="8">This enzyme condenses acetyl-CoA with acetoacetyl-CoA to form HMG-CoA, which is the substrate for HMG-CoA reductase.</text>
</comment>
<evidence type="ECO:0000256" key="5">
    <source>
        <dbReference type="ARBA" id="ARBA00022955"/>
    </source>
</evidence>
<protein>
    <recommendedName>
        <fullName evidence="3 11">Hydroxymethylglutaryl-CoA synthase</fullName>
        <shortName evidence="11">HMG-CoA synthase</shortName>
        <ecNumber evidence="3 11">2.3.3.10</ecNumber>
    </recommendedName>
    <alternativeName>
        <fullName evidence="11">3-hydroxy-3-methylglutaryl coenzyme A synthase</fullName>
    </alternativeName>
</protein>
<keyword evidence="5 11" id="KW-0752">Steroid biosynthesis</keyword>
<dbReference type="FunFam" id="3.40.47.10:FF:000008">
    <property type="entry name" value="3-hydroxy-3-methylglutaryl coenzyme A synthase"/>
    <property type="match status" value="1"/>
</dbReference>
<evidence type="ECO:0000256" key="11">
    <source>
        <dbReference type="RuleBase" id="RU364071"/>
    </source>
</evidence>
<dbReference type="SUPFAM" id="SSF53901">
    <property type="entry name" value="Thiolase-like"/>
    <property type="match status" value="2"/>
</dbReference>
<evidence type="ECO:0000256" key="1">
    <source>
        <dbReference type="ARBA" id="ARBA00005218"/>
    </source>
</evidence>
<evidence type="ECO:0000256" key="3">
    <source>
        <dbReference type="ARBA" id="ARBA00012978"/>
    </source>
</evidence>
<dbReference type="PANTHER" id="PTHR43323">
    <property type="entry name" value="3-HYDROXY-3-METHYLGLUTARYL COENZYME A SYNTHASE"/>
    <property type="match status" value="1"/>
</dbReference>
<dbReference type="EC" id="2.3.3.10" evidence="3 11"/>
<dbReference type="GO" id="GO:0006084">
    <property type="term" value="P:acetyl-CoA metabolic process"/>
    <property type="evidence" value="ECO:0007669"/>
    <property type="project" value="InterPro"/>
</dbReference>
<feature type="active site" description="Proton donor/acceptor" evidence="9">
    <location>
        <position position="247"/>
    </location>
</feature>
<evidence type="ECO:0000256" key="10">
    <source>
        <dbReference type="PIRSR" id="PIRSR610122-2"/>
    </source>
</evidence>
<dbReference type="GO" id="GO:0004421">
    <property type="term" value="F:hydroxymethylglutaryl-CoA synthase activity"/>
    <property type="evidence" value="ECO:0007669"/>
    <property type="project" value="UniProtKB-EC"/>
</dbReference>
<comment type="pathway">
    <text evidence="1 11">Metabolic intermediate biosynthesis; (R)-mevalonate biosynthesis; (R)-mevalonate from acetyl-CoA: step 2/3.</text>
</comment>
<dbReference type="Pfam" id="PF08540">
    <property type="entry name" value="HMG_CoA_synt_C"/>
    <property type="match status" value="1"/>
</dbReference>
<proteinExistence type="inferred from homology"/>
<feature type="binding site" evidence="10">
    <location>
        <position position="158"/>
    </location>
    <ligand>
        <name>CoA</name>
        <dbReference type="ChEBI" id="CHEBI:57287"/>
    </ligand>
</feature>
<comment type="similarity">
    <text evidence="2 11">Belongs to the thiolase-like superfamily. HMG-CoA synthase family.</text>
</comment>
<evidence type="ECO:0000313" key="14">
    <source>
        <dbReference type="EMBL" id="KAK7579657.1"/>
    </source>
</evidence>
<evidence type="ECO:0000313" key="15">
    <source>
        <dbReference type="Proteomes" id="UP001367676"/>
    </source>
</evidence>
<dbReference type="NCBIfam" id="TIGR01833">
    <property type="entry name" value="HMG-CoA-S_euk"/>
    <property type="match status" value="1"/>
</dbReference>
<keyword evidence="11" id="KW-0443">Lipid metabolism</keyword>
<evidence type="ECO:0000256" key="4">
    <source>
        <dbReference type="ARBA" id="ARBA00022679"/>
    </source>
</evidence>
<dbReference type="EMBL" id="JBBCAQ010000034">
    <property type="protein sequence ID" value="KAK7579657.1"/>
    <property type="molecule type" value="Genomic_DNA"/>
</dbReference>
<dbReference type="InterPro" id="IPR010122">
    <property type="entry name" value="HMG_CoA_synthase_euk"/>
</dbReference>
<feature type="binding site" evidence="10">
    <location>
        <position position="252"/>
    </location>
    <ligand>
        <name>CoA</name>
        <dbReference type="ChEBI" id="CHEBI:57287"/>
    </ligand>
</feature>
<dbReference type="InterPro" id="IPR013746">
    <property type="entry name" value="HMG_CoA_synt_C_dom"/>
</dbReference>
<feature type="domain" description="Hydroxymethylglutaryl-coenzyme A synthase C-terminal" evidence="13">
    <location>
        <begin position="178"/>
        <end position="452"/>
    </location>
</feature>
<keyword evidence="11" id="KW-1207">Sterol metabolism</keyword>
<dbReference type="AlphaFoldDB" id="A0AAN9Y0B2"/>
<sequence length="454" mass="49598">MEHWPADVGIKAIDFVFPKMYVDQAELERFDGVSAGKYTEGLGQKQMGFSSELEDINSLCLTAFSQLVERNGLRYEEIGRVDVGTETIVDKSKSVKTVLMELFAECGNHDVEGLDTTNACYGGTAALFNAVAWVESSAWDGRAAVVVAGDIAVYAKGNARPTGGCGAVAMLVGPGAPLVLERGLRATYMANVYDFYKPDLTSEYPVVDGPLSIKCYLKALDNCYEGYARRAGRPHFDLEQADAVVFHSPFCKLVQKSLARLALNDLVRARSAPSASAAPPDAHLPEALRNATLEGSYGDRQVEKELMALSRDAFERKTARSLLLASRVGNMYTASVYSCLLSHLLETPLAQLAGQRIVVFSYGSGLASSMYSLRVKGGAELETLVERCAHVRQNLDSRVAVSPQQFSDILEQRQKSLHAAPYASQRSTDELFAGTWYLAAIDEKHRRTYARKSS</sequence>
<evidence type="ECO:0000256" key="9">
    <source>
        <dbReference type="PIRSR" id="PIRSR610122-1"/>
    </source>
</evidence>
<dbReference type="Pfam" id="PF01154">
    <property type="entry name" value="HMG_CoA_synt_N"/>
    <property type="match status" value="1"/>
</dbReference>
<keyword evidence="11" id="KW-0753">Steroid metabolism</keyword>
<feature type="binding site" evidence="10">
    <location>
        <position position="212"/>
    </location>
    <ligand>
        <name>CoA</name>
        <dbReference type="ChEBI" id="CHEBI:57287"/>
    </ligand>
</feature>
<dbReference type="InterPro" id="IPR016039">
    <property type="entry name" value="Thiolase-like"/>
</dbReference>
<evidence type="ECO:0000259" key="13">
    <source>
        <dbReference type="Pfam" id="PF08540"/>
    </source>
</evidence>
<feature type="binding site" evidence="10">
    <location>
        <position position="256"/>
    </location>
    <ligand>
        <name>CoA</name>
        <dbReference type="ChEBI" id="CHEBI:57287"/>
    </ligand>
</feature>
<dbReference type="InterPro" id="IPR013528">
    <property type="entry name" value="HMG_CoA_synth_N"/>
</dbReference>
<organism evidence="14 15">
    <name type="scientific">Parthenolecanium corni</name>
    <dbReference type="NCBI Taxonomy" id="536013"/>
    <lineage>
        <taxon>Eukaryota</taxon>
        <taxon>Metazoa</taxon>
        <taxon>Ecdysozoa</taxon>
        <taxon>Arthropoda</taxon>
        <taxon>Hexapoda</taxon>
        <taxon>Insecta</taxon>
        <taxon>Pterygota</taxon>
        <taxon>Neoptera</taxon>
        <taxon>Paraneoptera</taxon>
        <taxon>Hemiptera</taxon>
        <taxon>Sternorrhyncha</taxon>
        <taxon>Coccoidea</taxon>
        <taxon>Coccidae</taxon>
        <taxon>Parthenolecanium</taxon>
    </lineage>
</organism>
<keyword evidence="4 11" id="KW-0808">Transferase</keyword>
<evidence type="ECO:0000256" key="6">
    <source>
        <dbReference type="ARBA" id="ARBA00023011"/>
    </source>
</evidence>
<comment type="catalytic activity">
    <reaction evidence="7">
        <text>acetoacetyl-CoA + acetyl-CoA + H2O = (3S)-3-hydroxy-3-methylglutaryl-CoA + CoA + H(+)</text>
        <dbReference type="Rhea" id="RHEA:10188"/>
        <dbReference type="ChEBI" id="CHEBI:15377"/>
        <dbReference type="ChEBI" id="CHEBI:15378"/>
        <dbReference type="ChEBI" id="CHEBI:43074"/>
        <dbReference type="ChEBI" id="CHEBI:57286"/>
        <dbReference type="ChEBI" id="CHEBI:57287"/>
        <dbReference type="ChEBI" id="CHEBI:57288"/>
        <dbReference type="EC" id="2.3.3.10"/>
    </reaction>
    <physiologicalReaction direction="left-to-right" evidence="7">
        <dbReference type="Rhea" id="RHEA:10189"/>
    </physiologicalReaction>
</comment>
<feature type="active site" description="Acyl-thioester intermediate" evidence="9">
    <location>
        <position position="120"/>
    </location>
</feature>
<dbReference type="Gene3D" id="3.40.47.10">
    <property type="match status" value="1"/>
</dbReference>
<keyword evidence="6 11" id="KW-0756">Sterol biosynthesis</keyword>
<dbReference type="PANTHER" id="PTHR43323:SF2">
    <property type="entry name" value="HYDROXYMETHYLGLUTARYL-COA SYNTHASE"/>
    <property type="match status" value="1"/>
</dbReference>
<gene>
    <name evidence="14" type="ORF">V9T40_000286</name>
</gene>
<evidence type="ECO:0000256" key="7">
    <source>
        <dbReference type="ARBA" id="ARBA00049887"/>
    </source>
</evidence>
<dbReference type="CDD" id="cd00827">
    <property type="entry name" value="init_cond_enzymes"/>
    <property type="match status" value="1"/>
</dbReference>
<keyword evidence="11" id="KW-0444">Lipid biosynthesis</keyword>
<comment type="function">
    <text evidence="11">Catalyzes the condensation of acetyl-CoA with acetoacetyl-CoA to form HMG-CoA.</text>
</comment>